<dbReference type="Pfam" id="PF03455">
    <property type="entry name" value="dDENN"/>
    <property type="match status" value="1"/>
</dbReference>
<dbReference type="InterPro" id="IPR037213">
    <property type="entry name" value="Run_dom_sf"/>
</dbReference>
<dbReference type="SUPFAM" id="SSF49723">
    <property type="entry name" value="Lipase/lipooxygenase domain (PLAT/LH2 domain)"/>
    <property type="match status" value="1"/>
</dbReference>
<keyword evidence="3" id="KW-0677">Repeat</keyword>
<dbReference type="Pfam" id="PF02759">
    <property type="entry name" value="RUN"/>
    <property type="match status" value="2"/>
</dbReference>
<dbReference type="PANTHER" id="PTHR46070:SF1">
    <property type="entry name" value="PINSTRIPE, ISOFORM A"/>
    <property type="match status" value="1"/>
</dbReference>
<dbReference type="Gene3D" id="3.40.50.11500">
    <property type="match status" value="1"/>
</dbReference>
<dbReference type="Gene3D" id="2.60.60.20">
    <property type="entry name" value="PLAT/LH2 domain"/>
    <property type="match status" value="1"/>
</dbReference>
<dbReference type="PANTHER" id="PTHR46070">
    <property type="entry name" value="PINSTRIPE, ISOFORM A"/>
    <property type="match status" value="1"/>
</dbReference>
<dbReference type="PROSITE" id="PS50095">
    <property type="entry name" value="PLAT"/>
    <property type="match status" value="1"/>
</dbReference>
<dbReference type="SUPFAM" id="SSF140741">
    <property type="entry name" value="RUN domain-like"/>
    <property type="match status" value="2"/>
</dbReference>
<evidence type="ECO:0000256" key="1">
    <source>
        <dbReference type="ARBA" id="ARBA00004370"/>
    </source>
</evidence>
<dbReference type="PROSITE" id="PS50211">
    <property type="entry name" value="DENN"/>
    <property type="match status" value="1"/>
</dbReference>
<dbReference type="SMART" id="SM00593">
    <property type="entry name" value="RUN"/>
    <property type="match status" value="2"/>
</dbReference>
<dbReference type="SMART" id="SM00801">
    <property type="entry name" value="dDENN"/>
    <property type="match status" value="1"/>
</dbReference>
<dbReference type="Gene3D" id="1.20.58.900">
    <property type="match status" value="3"/>
</dbReference>
<evidence type="ECO:0000256" key="2">
    <source>
        <dbReference type="ARBA" id="ARBA00006664"/>
    </source>
</evidence>
<evidence type="ECO:0000259" key="7">
    <source>
        <dbReference type="PROSITE" id="PS50095"/>
    </source>
</evidence>
<feature type="compositionally biased region" description="Polar residues" evidence="6">
    <location>
        <begin position="901"/>
        <end position="921"/>
    </location>
</feature>
<evidence type="ECO:0000313" key="10">
    <source>
        <dbReference type="EMBL" id="UMM17061.1"/>
    </source>
</evidence>
<dbReference type="AlphaFoldDB" id="A0AAE9EBL7"/>
<sequence length="1113" mass="125893">MLQIPLLDTMIVVQRPGPKELPFFDDSIGSIFDFLPVEKFIRLFSCFLLEHQILLCSKDLSRLMTVCESLLALSFPFRWQMTYAPVLPYSKLDFFEAPVPYVMGLYYEDAVPEELFQSNVCVVDLDTGRSELPEDVPVFPGARQLANDIKSAIDRLSGAEKMLTSVSTVRGELEDIAEGGVKMRKKNKRPEDWAAKRMSRSFDLEDGSAMSEELSGMMRRPSRTGLQPLPLENVLRNNSTLARVAEIARRAGVVVDVGNIETEFAGTQNLDSPLARHYFVDAKVNNAIRECVLNRFVEMFYSYEHFVIGGQGSDDRESYEANRESMASFDKASFLSDQPDSHLAFLAAFLETQMFTTFIDSKILSQWETPDEGVVLFDDRIAVMRDLLGVSIVRTPTYEATPLFAATEELISKREETTDYVVPAPHALAGAFPVRYEGAWPVHQLNTTLLDGANLISPAPSPWRQRYPRLRSQKDSGNGNSGSQSARPTSVYGGAGLMQVESSQQIAQQQYAFVQQLLKETKAKTKRMLVDKMGKEAVNCGHLDPTFSGVEENTLVASFCDLLERIWAHGLKNKHGKSSLWNFVLQHQDFEKPGLSTRASSTSMLTPALAWLVLRKKIEHFTNPSWNGSQTDVSNLGGYASVEGSPRKVRSQSRARSPDGARVVLSPLPTHVAYDLKNVLRMTEIKTDIGYARAFVRLALERKLLHKHLGALLSNSRVLRELYKPYAFVGTDEEKEQFLYYILTLNAAQFRCFTNTFTKTKMDYQVVIVTGSGRGAIPAIWVTVEGSLCSTPPIMLKPNTPLFKFDHKNLGQLSTLRIGHQQSEKPMQWFLEYVLVRNEITGQTYKFPCSKKFGEDRWFGNGEDITLERMLVAEPFIEYDGNDNGIPDEPCSPARTRRMSSRSQTPQRERSPSNGRLTESGSRSRKTKVSEVEHILVEAVNALVKYFCSERKVKSELAHLLCGQNGLVLAIEQAFQLGRQESLLKYFRNTCPWDYIERVCSWFFELCRKKDVDKLPKEQKTMIHHALRLYRKIDAKTSLGKDGKFHVFVLLSIRDHILPGLLPLMRYSPVTADMYNEPSFLRTPAHMTYFAKLMYSLSEYNITIDPSLTYGIS</sequence>
<feature type="compositionally biased region" description="Polar residues" evidence="6">
    <location>
        <begin position="475"/>
        <end position="488"/>
    </location>
</feature>
<evidence type="ECO:0000256" key="5">
    <source>
        <dbReference type="PROSITE-ProRule" id="PRU00152"/>
    </source>
</evidence>
<evidence type="ECO:0000256" key="3">
    <source>
        <dbReference type="ARBA" id="ARBA00022737"/>
    </source>
</evidence>
<protein>
    <submittedName>
        <fullName evidence="10">Uncharacterized protein</fullName>
    </submittedName>
</protein>
<feature type="region of interest" description="Disordered" evidence="6">
    <location>
        <begin position="881"/>
        <end position="926"/>
    </location>
</feature>
<comment type="similarity">
    <text evidence="2">Belongs to the RAB6IP1 family.</text>
</comment>
<keyword evidence="4" id="KW-0472">Membrane</keyword>
<reference evidence="10 11" key="1">
    <citation type="submission" date="2022-04" db="EMBL/GenBank/DDBJ databases">
        <title>Chromosome-level reference genomes for two strains of Caenorhabditis briggsae: an improved platform for comparative genomics.</title>
        <authorList>
            <person name="Stevens L."/>
            <person name="Andersen E."/>
        </authorList>
    </citation>
    <scope>NUCLEOTIDE SEQUENCE [LARGE SCALE GENOMIC DNA]</scope>
    <source>
        <strain evidence="10">VX34</strain>
        <tissue evidence="10">Whole-organism</tissue>
    </source>
</reference>
<dbReference type="Pfam" id="PF02141">
    <property type="entry name" value="DENN"/>
    <property type="match status" value="1"/>
</dbReference>
<dbReference type="InterPro" id="IPR001194">
    <property type="entry name" value="cDENN_dom"/>
</dbReference>
<dbReference type="EMBL" id="CP092621">
    <property type="protein sequence ID" value="UMM17061.1"/>
    <property type="molecule type" value="Genomic_DNA"/>
</dbReference>
<dbReference type="Pfam" id="PF01477">
    <property type="entry name" value="PLAT"/>
    <property type="match status" value="1"/>
</dbReference>
<dbReference type="InterPro" id="IPR005112">
    <property type="entry name" value="dDENN_dom"/>
</dbReference>
<dbReference type="InterPro" id="IPR001024">
    <property type="entry name" value="PLAT/LH2_dom"/>
</dbReference>
<comment type="caution">
    <text evidence="5">Lacks conserved residue(s) required for the propagation of feature annotation.</text>
</comment>
<dbReference type="GO" id="GO:0005085">
    <property type="term" value="F:guanyl-nucleotide exchange factor activity"/>
    <property type="evidence" value="ECO:0007669"/>
    <property type="project" value="InterPro"/>
</dbReference>
<dbReference type="CDD" id="cd01757">
    <property type="entry name" value="PLAT_RAB6IP1"/>
    <property type="match status" value="1"/>
</dbReference>
<name>A0AAE9EBL7_CAEBR</name>
<dbReference type="SMART" id="SM00799">
    <property type="entry name" value="DENN"/>
    <property type="match status" value="1"/>
</dbReference>
<evidence type="ECO:0000259" key="8">
    <source>
        <dbReference type="PROSITE" id="PS50211"/>
    </source>
</evidence>
<feature type="region of interest" description="Disordered" evidence="6">
    <location>
        <begin position="460"/>
        <end position="491"/>
    </location>
</feature>
<dbReference type="InterPro" id="IPR043153">
    <property type="entry name" value="DENN_C"/>
</dbReference>
<dbReference type="GO" id="GO:0031267">
    <property type="term" value="F:small GTPase binding"/>
    <property type="evidence" value="ECO:0007669"/>
    <property type="project" value="InterPro"/>
</dbReference>
<evidence type="ECO:0000256" key="6">
    <source>
        <dbReference type="SAM" id="MobiDB-lite"/>
    </source>
</evidence>
<proteinExistence type="inferred from homology"/>
<dbReference type="InterPro" id="IPR047278">
    <property type="entry name" value="DEN5A/B"/>
</dbReference>
<dbReference type="InterPro" id="IPR047277">
    <property type="entry name" value="PLAT_RAB6IP1"/>
</dbReference>
<dbReference type="Proteomes" id="UP000829354">
    <property type="component" value="Chromosome II"/>
</dbReference>
<keyword evidence="11" id="KW-1185">Reference proteome</keyword>
<dbReference type="InterPro" id="IPR004012">
    <property type="entry name" value="Run_dom"/>
</dbReference>
<dbReference type="GO" id="GO:0016020">
    <property type="term" value="C:membrane"/>
    <property type="evidence" value="ECO:0007669"/>
    <property type="project" value="UniProtKB-SubCell"/>
</dbReference>
<dbReference type="InterPro" id="IPR036392">
    <property type="entry name" value="PLAT/LH2_dom_sf"/>
</dbReference>
<feature type="domain" description="RUN" evidence="9">
    <location>
        <begin position="550"/>
        <end position="757"/>
    </location>
</feature>
<dbReference type="InterPro" id="IPR037516">
    <property type="entry name" value="Tripartite_DENN"/>
</dbReference>
<evidence type="ECO:0000259" key="9">
    <source>
        <dbReference type="PROSITE" id="PS50826"/>
    </source>
</evidence>
<dbReference type="PROSITE" id="PS50826">
    <property type="entry name" value="RUN"/>
    <property type="match status" value="2"/>
</dbReference>
<comment type="subcellular location">
    <subcellularLocation>
        <location evidence="1">Membrane</location>
    </subcellularLocation>
</comment>
<organism evidence="10 11">
    <name type="scientific">Caenorhabditis briggsae</name>
    <dbReference type="NCBI Taxonomy" id="6238"/>
    <lineage>
        <taxon>Eukaryota</taxon>
        <taxon>Metazoa</taxon>
        <taxon>Ecdysozoa</taxon>
        <taxon>Nematoda</taxon>
        <taxon>Chromadorea</taxon>
        <taxon>Rhabditida</taxon>
        <taxon>Rhabditina</taxon>
        <taxon>Rhabditomorpha</taxon>
        <taxon>Rhabditoidea</taxon>
        <taxon>Rhabditidae</taxon>
        <taxon>Peloderinae</taxon>
        <taxon>Caenorhabditis</taxon>
    </lineage>
</organism>
<feature type="domain" description="PLAT" evidence="7">
    <location>
        <begin position="762"/>
        <end position="867"/>
    </location>
</feature>
<evidence type="ECO:0000256" key="4">
    <source>
        <dbReference type="ARBA" id="ARBA00023136"/>
    </source>
</evidence>
<gene>
    <name evidence="10" type="ORF">L5515_013799</name>
</gene>
<feature type="domain" description="UDENN" evidence="8">
    <location>
        <begin position="1"/>
        <end position="369"/>
    </location>
</feature>
<evidence type="ECO:0000313" key="11">
    <source>
        <dbReference type="Proteomes" id="UP000829354"/>
    </source>
</evidence>
<dbReference type="CDD" id="cd17678">
    <property type="entry name" value="RUN2_DENND5"/>
    <property type="match status" value="1"/>
</dbReference>
<feature type="domain" description="RUN" evidence="9">
    <location>
        <begin position="958"/>
        <end position="1109"/>
    </location>
</feature>
<accession>A0AAE9EBL7</accession>